<dbReference type="AlphaFoldDB" id="X0UA16"/>
<dbReference type="EMBL" id="BARS01013480">
    <property type="protein sequence ID" value="GAF97197.1"/>
    <property type="molecule type" value="Genomic_DNA"/>
</dbReference>
<proteinExistence type="predicted"/>
<evidence type="ECO:0000313" key="1">
    <source>
        <dbReference type="EMBL" id="GAF97197.1"/>
    </source>
</evidence>
<feature type="non-terminal residue" evidence="1">
    <location>
        <position position="1"/>
    </location>
</feature>
<feature type="non-terminal residue" evidence="1">
    <location>
        <position position="147"/>
    </location>
</feature>
<reference evidence="1" key="1">
    <citation type="journal article" date="2014" name="Front. Microbiol.">
        <title>High frequency of phylogenetically diverse reductive dehalogenase-homologous genes in deep subseafloor sedimentary metagenomes.</title>
        <authorList>
            <person name="Kawai M."/>
            <person name="Futagami T."/>
            <person name="Toyoda A."/>
            <person name="Takaki Y."/>
            <person name="Nishi S."/>
            <person name="Hori S."/>
            <person name="Arai W."/>
            <person name="Tsubouchi T."/>
            <person name="Morono Y."/>
            <person name="Uchiyama I."/>
            <person name="Ito T."/>
            <person name="Fujiyama A."/>
            <person name="Inagaki F."/>
            <person name="Takami H."/>
        </authorList>
    </citation>
    <scope>NUCLEOTIDE SEQUENCE</scope>
    <source>
        <strain evidence="1">Expedition CK06-06</strain>
    </source>
</reference>
<name>X0UA16_9ZZZZ</name>
<organism evidence="1">
    <name type="scientific">marine sediment metagenome</name>
    <dbReference type="NCBI Taxonomy" id="412755"/>
    <lineage>
        <taxon>unclassified sequences</taxon>
        <taxon>metagenomes</taxon>
        <taxon>ecological metagenomes</taxon>
    </lineage>
</organism>
<comment type="caution">
    <text evidence="1">The sequence shown here is derived from an EMBL/GenBank/DDBJ whole genome shotgun (WGS) entry which is preliminary data.</text>
</comment>
<accession>X0UA16</accession>
<sequence>VRGERNRIEQGSGVIAGVRPSTGGAADSELTLIETPSVAAQIGFDTFSAIVNGHYVQPYARYVTLTAKPVGTRYDLVFLEVWRETIAVPETHTFERNPDGALTYSIAQVSDNVEQIVWRAGIGGDNFDLNEIQSDDHAWVVTKYRLG</sequence>
<protein>
    <submittedName>
        <fullName evidence="1">Uncharacterized protein</fullName>
    </submittedName>
</protein>
<gene>
    <name evidence="1" type="ORF">S01H1_23380</name>
</gene>